<dbReference type="Pfam" id="PF00096">
    <property type="entry name" value="zf-C2H2"/>
    <property type="match status" value="2"/>
</dbReference>
<feature type="compositionally biased region" description="Polar residues" evidence="2">
    <location>
        <begin position="142"/>
        <end position="158"/>
    </location>
</feature>
<dbReference type="SMART" id="SM00355">
    <property type="entry name" value="ZnF_C2H2"/>
    <property type="match status" value="2"/>
</dbReference>
<evidence type="ECO:0000256" key="3">
    <source>
        <dbReference type="SAM" id="SignalP"/>
    </source>
</evidence>
<keyword evidence="1" id="KW-0862">Zinc</keyword>
<dbReference type="Proteomes" id="UP001381693">
    <property type="component" value="Unassembled WGS sequence"/>
</dbReference>
<keyword evidence="1" id="KW-0863">Zinc-finger</keyword>
<dbReference type="PROSITE" id="PS00028">
    <property type="entry name" value="ZINC_FINGER_C2H2_1"/>
    <property type="match status" value="1"/>
</dbReference>
<proteinExistence type="predicted"/>
<evidence type="ECO:0000313" key="5">
    <source>
        <dbReference type="EMBL" id="KAK7082169.1"/>
    </source>
</evidence>
<comment type="caution">
    <text evidence="5">The sequence shown here is derived from an EMBL/GenBank/DDBJ whole genome shotgun (WGS) entry which is preliminary data.</text>
</comment>
<feature type="region of interest" description="Disordered" evidence="2">
    <location>
        <begin position="112"/>
        <end position="158"/>
    </location>
</feature>
<feature type="compositionally biased region" description="Pro residues" evidence="2">
    <location>
        <begin position="125"/>
        <end position="137"/>
    </location>
</feature>
<dbReference type="SUPFAM" id="SSF57667">
    <property type="entry name" value="beta-beta-alpha zinc fingers"/>
    <property type="match status" value="1"/>
</dbReference>
<name>A0AAN8XMH9_HALRR</name>
<keyword evidence="6" id="KW-1185">Reference proteome</keyword>
<keyword evidence="1" id="KW-0479">Metal-binding</keyword>
<evidence type="ECO:0000259" key="4">
    <source>
        <dbReference type="PROSITE" id="PS50157"/>
    </source>
</evidence>
<evidence type="ECO:0000256" key="1">
    <source>
        <dbReference type="PROSITE-ProRule" id="PRU00042"/>
    </source>
</evidence>
<sequence>MVVYVLLSMDLLRAFDYGSSASDIGISGVLGTSYLDATGIGALPGGLGGCATGVPWRRPLAGNDGYVSCPQCHKPITSYNLNRHVRMVHSNMEHATCTVCGKDFKNKYSLATHMHRQHSDNSPASAPPLHPPPPLPHLPSLTPRTCESFPSVSNKSNA</sequence>
<organism evidence="5 6">
    <name type="scientific">Halocaridina rubra</name>
    <name type="common">Hawaiian red shrimp</name>
    <dbReference type="NCBI Taxonomy" id="373956"/>
    <lineage>
        <taxon>Eukaryota</taxon>
        <taxon>Metazoa</taxon>
        <taxon>Ecdysozoa</taxon>
        <taxon>Arthropoda</taxon>
        <taxon>Crustacea</taxon>
        <taxon>Multicrustacea</taxon>
        <taxon>Malacostraca</taxon>
        <taxon>Eumalacostraca</taxon>
        <taxon>Eucarida</taxon>
        <taxon>Decapoda</taxon>
        <taxon>Pleocyemata</taxon>
        <taxon>Caridea</taxon>
        <taxon>Atyoidea</taxon>
        <taxon>Atyidae</taxon>
        <taxon>Halocaridina</taxon>
    </lineage>
</organism>
<gene>
    <name evidence="5" type="ORF">SK128_025437</name>
</gene>
<dbReference type="PROSITE" id="PS50157">
    <property type="entry name" value="ZINC_FINGER_C2H2_2"/>
    <property type="match status" value="1"/>
</dbReference>
<feature type="domain" description="C2H2-type" evidence="4">
    <location>
        <begin position="95"/>
        <end position="123"/>
    </location>
</feature>
<keyword evidence="3" id="KW-0732">Signal</keyword>
<evidence type="ECO:0000313" key="6">
    <source>
        <dbReference type="Proteomes" id="UP001381693"/>
    </source>
</evidence>
<dbReference type="GO" id="GO:0008270">
    <property type="term" value="F:zinc ion binding"/>
    <property type="evidence" value="ECO:0007669"/>
    <property type="project" value="UniProtKB-KW"/>
</dbReference>
<dbReference type="InterPro" id="IPR013087">
    <property type="entry name" value="Znf_C2H2_type"/>
</dbReference>
<dbReference type="AlphaFoldDB" id="A0AAN8XMH9"/>
<reference evidence="5 6" key="1">
    <citation type="submission" date="2023-11" db="EMBL/GenBank/DDBJ databases">
        <title>Halocaridina rubra genome assembly.</title>
        <authorList>
            <person name="Smith C."/>
        </authorList>
    </citation>
    <scope>NUCLEOTIDE SEQUENCE [LARGE SCALE GENOMIC DNA]</scope>
    <source>
        <strain evidence="5">EP-1</strain>
        <tissue evidence="5">Whole</tissue>
    </source>
</reference>
<dbReference type="InterPro" id="IPR036236">
    <property type="entry name" value="Znf_C2H2_sf"/>
</dbReference>
<protein>
    <recommendedName>
        <fullName evidence="4">C2H2-type domain-containing protein</fullName>
    </recommendedName>
</protein>
<accession>A0AAN8XMH9</accession>
<evidence type="ECO:0000256" key="2">
    <source>
        <dbReference type="SAM" id="MobiDB-lite"/>
    </source>
</evidence>
<feature type="chain" id="PRO_5043046355" description="C2H2-type domain-containing protein" evidence="3">
    <location>
        <begin position="22"/>
        <end position="158"/>
    </location>
</feature>
<feature type="signal peptide" evidence="3">
    <location>
        <begin position="1"/>
        <end position="21"/>
    </location>
</feature>
<dbReference type="Gene3D" id="3.30.160.60">
    <property type="entry name" value="Classic Zinc Finger"/>
    <property type="match status" value="1"/>
</dbReference>
<dbReference type="EMBL" id="JAXCGZ010004153">
    <property type="protein sequence ID" value="KAK7082169.1"/>
    <property type="molecule type" value="Genomic_DNA"/>
</dbReference>